<name>T2JZW8_CROWT</name>
<reference evidence="1 2" key="2">
    <citation type="submission" date="2013-09" db="EMBL/GenBank/DDBJ databases">
        <title>Whole genome comparison of six Crocosphaera watsonii strains with differing phenotypes.</title>
        <authorList>
            <person name="Bench S.R."/>
            <person name="Heller P."/>
            <person name="Frank I."/>
            <person name="Arciniega M."/>
            <person name="Shilova I.N."/>
            <person name="Zehr J.P."/>
        </authorList>
    </citation>
    <scope>NUCLEOTIDE SEQUENCE [LARGE SCALE GENOMIC DNA]</scope>
    <source>
        <strain evidence="1 2">WH 0402</strain>
    </source>
</reference>
<evidence type="ECO:0000313" key="1">
    <source>
        <dbReference type="EMBL" id="CCQ70227.1"/>
    </source>
</evidence>
<protein>
    <submittedName>
        <fullName evidence="1">Uncharacterized protein</fullName>
    </submittedName>
</protein>
<dbReference type="AlphaFoldDB" id="T2JZW8"/>
<evidence type="ECO:0000313" key="2">
    <source>
        <dbReference type="Proteomes" id="UP000018130"/>
    </source>
</evidence>
<comment type="caution">
    <text evidence="1">The sequence shown here is derived from an EMBL/GenBank/DDBJ whole genome shotgun (WGS) entry which is preliminary data.</text>
</comment>
<accession>T2JZW8</accession>
<sequence>MRNFIGNTLINVGNALVKTGESLKKDKENEDNQIDKSQ</sequence>
<dbReference type="Proteomes" id="UP000018130">
    <property type="component" value="Unassembled WGS sequence"/>
</dbReference>
<gene>
    <name evidence="1" type="ORF">CWATWH0402_467</name>
</gene>
<proteinExistence type="predicted"/>
<dbReference type="EMBL" id="CAQN01001142">
    <property type="protein sequence ID" value="CCQ70227.1"/>
    <property type="molecule type" value="Genomic_DNA"/>
</dbReference>
<organism evidence="1 2">
    <name type="scientific">Crocosphaera watsonii WH 0402</name>
    <dbReference type="NCBI Taxonomy" id="1284629"/>
    <lineage>
        <taxon>Bacteria</taxon>
        <taxon>Bacillati</taxon>
        <taxon>Cyanobacteriota</taxon>
        <taxon>Cyanophyceae</taxon>
        <taxon>Oscillatoriophycideae</taxon>
        <taxon>Chroococcales</taxon>
        <taxon>Aphanothecaceae</taxon>
        <taxon>Crocosphaera</taxon>
    </lineage>
</organism>
<reference evidence="1 2" key="1">
    <citation type="submission" date="2013-01" db="EMBL/GenBank/DDBJ databases">
        <authorList>
            <person name="Bench S."/>
        </authorList>
    </citation>
    <scope>NUCLEOTIDE SEQUENCE [LARGE SCALE GENOMIC DNA]</scope>
    <source>
        <strain evidence="1 2">WH 0402</strain>
    </source>
</reference>